<dbReference type="Gene3D" id="2.130.10.10">
    <property type="entry name" value="YVTN repeat-like/Quinoprotein amine dehydrogenase"/>
    <property type="match status" value="2"/>
</dbReference>
<dbReference type="PANTHER" id="PTHR14494">
    <property type="entry name" value="ALADIN/ADRACALIN/AAAS"/>
    <property type="match status" value="1"/>
</dbReference>
<evidence type="ECO:0000313" key="4">
    <source>
        <dbReference type="EMBL" id="PNS97577.1"/>
    </source>
</evidence>
<dbReference type="SUPFAM" id="SSF50978">
    <property type="entry name" value="WD40 repeat-like"/>
    <property type="match status" value="1"/>
</dbReference>
<dbReference type="KEGG" id="pop:7464063"/>
<reference evidence="3" key="2">
    <citation type="journal article" date="2008" name="BMC Genomics">
        <title>Analysis of 4,664 high-quality sequence-finished poplar full-length cDNA clones and their utility for the discovery of genes responding to insect feeding.</title>
        <authorList>
            <person name="Ralph S.G."/>
            <person name="Chun H.J."/>
            <person name="Cooper D."/>
            <person name="Kirkpatrick R."/>
            <person name="Kolosova N."/>
            <person name="Gunter L."/>
            <person name="Tuskan G.A."/>
            <person name="Douglas C.J."/>
            <person name="Holt R.A."/>
            <person name="Jones S.J."/>
            <person name="Marra M.A."/>
            <person name="Bohlmann J."/>
        </authorList>
    </citation>
    <scope>NUCLEOTIDE SEQUENCE</scope>
    <source>
        <tissue evidence="3">Young and mature leaves</tissue>
    </source>
</reference>
<sequence>MPSFPLQGSVTICEINRTLIVAEALSDDRAKDAYGKILGMVFSPIPFQPEQLGSTGENQESEHQERNNGESVERKGLMKSLQYLVNESIKRMFYPNCVHLLPEIDLQGVSWHQHRHIIAFISGPNQVIVRDYEDSEGKDACVLSNGAQQDIRALEWRPNGGKSLSVACKGGICIWAASYPGNPATVRPGAASSLGTLTRGSGGRWTLVDFLRSHSDEQTSAISWSPDGRYLASASCESSSFTIWDVSQGLGTPIRRGLGGISLLKWSPTGDYFFAAKFDGTFYLWETNTWTSEPWSSTSGFVTGATWDPDGHIILIAFSGSLTLGSIHFSSKPPSLDAHLLPVDLPEITTMTGSEGIEKIAWDASGERLAVSYKGGDDNYKGLVAIYDVRRTPLISASLVGFIRGPGDNPKPIAFSFHDKFKQGPLLSVCWSSGFCCTYPLIFHSHSLP</sequence>
<evidence type="ECO:0000313" key="3">
    <source>
        <dbReference type="EMBL" id="ABK95074.1"/>
    </source>
</evidence>
<feature type="compositionally biased region" description="Basic and acidic residues" evidence="1">
    <location>
        <begin position="60"/>
        <end position="72"/>
    </location>
</feature>
<feature type="domain" description="Aladin seven-bladed propeller" evidence="2">
    <location>
        <begin position="107"/>
        <end position="441"/>
    </location>
</feature>
<dbReference type="EMBL" id="EF147038">
    <property type="protein sequence ID" value="ABK95074.1"/>
    <property type="molecule type" value="mRNA"/>
</dbReference>
<dbReference type="InterPro" id="IPR057403">
    <property type="entry name" value="Beta-prop_Aladin"/>
</dbReference>
<protein>
    <recommendedName>
        <fullName evidence="2">Aladin seven-bladed propeller domain-containing protein</fullName>
    </recommendedName>
</protein>
<dbReference type="STRING" id="3694.A9PFC1"/>
<dbReference type="InterPro" id="IPR036322">
    <property type="entry name" value="WD40_repeat_dom_sf"/>
</dbReference>
<dbReference type="OrthoDB" id="411991at2759"/>
<gene>
    <name evidence="4" type="ORF">POPTR_016G030400</name>
</gene>
<dbReference type="OMA" id="FQPLYKD"/>
<feature type="region of interest" description="Disordered" evidence="1">
    <location>
        <begin position="49"/>
        <end position="72"/>
    </location>
</feature>
<dbReference type="FunFam" id="2.130.10.10:FF:000434">
    <property type="entry name" value="Aladin isoform A"/>
    <property type="match status" value="1"/>
</dbReference>
<dbReference type="Gramene" id="Potri.016G030400.2.v4.1">
    <property type="protein sequence ID" value="Potri.016G030400.2.v4.1"/>
    <property type="gene ID" value="Potri.016G030400.v4.1"/>
</dbReference>
<dbReference type="GO" id="GO:0005643">
    <property type="term" value="C:nuclear pore"/>
    <property type="evidence" value="ECO:0000318"/>
    <property type="project" value="GO_Central"/>
</dbReference>
<accession>A9PFC1</accession>
<organism evidence="3">
    <name type="scientific">Populus trichocarpa</name>
    <name type="common">Western balsam poplar</name>
    <name type="synonym">Populus balsamifera subsp. trichocarpa</name>
    <dbReference type="NCBI Taxonomy" id="3694"/>
    <lineage>
        <taxon>Eukaryota</taxon>
        <taxon>Viridiplantae</taxon>
        <taxon>Streptophyta</taxon>
        <taxon>Embryophyta</taxon>
        <taxon>Tracheophyta</taxon>
        <taxon>Spermatophyta</taxon>
        <taxon>Magnoliopsida</taxon>
        <taxon>eudicotyledons</taxon>
        <taxon>Gunneridae</taxon>
        <taxon>Pentapetalae</taxon>
        <taxon>rosids</taxon>
        <taxon>fabids</taxon>
        <taxon>Malpighiales</taxon>
        <taxon>Salicaceae</taxon>
        <taxon>Saliceae</taxon>
        <taxon>Populus</taxon>
    </lineage>
</organism>
<proteinExistence type="evidence at transcript level"/>
<dbReference type="SMR" id="A9PFC1"/>
<dbReference type="InterPro" id="IPR001680">
    <property type="entry name" value="WD40_rpt"/>
</dbReference>
<reference evidence="4" key="3">
    <citation type="submission" date="2017-07" db="EMBL/GenBank/DDBJ databases">
        <title>WGS assembly of Populus trichocarpa.</title>
        <authorList>
            <person name="Tuskan G."/>
            <person name="Difazio S."/>
            <person name="Jansson S."/>
            <person name="Bohlmann J."/>
            <person name="Grigoriev I."/>
            <person name="Hellsten U."/>
            <person name="Putnam N."/>
            <person name="Ralph S."/>
            <person name="Rombauts S."/>
            <person name="Salamov A."/>
            <person name="Schein J."/>
            <person name="Sterck L."/>
            <person name="Aerts A."/>
            <person name="Bhalerao R."/>
            <person name="Bhalerao R."/>
            <person name="Blaudez D."/>
            <person name="Boerjan W."/>
            <person name="Brun A."/>
            <person name="Brunner A."/>
            <person name="Busov V."/>
            <person name="Campbell M."/>
            <person name="Carlson J."/>
            <person name="Chalot M."/>
            <person name="Chapman J."/>
            <person name="Chen G."/>
            <person name="Cooper D."/>
            <person name="Coutinho P."/>
            <person name="Couturier J."/>
            <person name="Covert S."/>
            <person name="Cronk Q."/>
            <person name="Cunningham R."/>
            <person name="Davis J."/>
            <person name="Degroeve S."/>
            <person name="Dejardin A."/>
            <person name="Depamphilis C."/>
            <person name="Detter J."/>
            <person name="Dirks B."/>
            <person name="Dubchak I."/>
            <person name="Duplessis S."/>
            <person name="Ehlting J."/>
            <person name="Ellis B."/>
            <person name="Gendler K."/>
            <person name="Goodstein D."/>
            <person name="Gribskov M."/>
            <person name="Grimwood J."/>
            <person name="Groover A."/>
            <person name="Gunter L."/>
            <person name="Hamberger B."/>
            <person name="Heinze B."/>
            <person name="Helariutta Y."/>
            <person name="Henrissat B."/>
            <person name="Holligan D."/>
            <person name="Holt R."/>
            <person name="Huang W."/>
            <person name="Islam-Faridi N."/>
            <person name="Jones S."/>
            <person name="Jones-Rhoades M."/>
            <person name="Jorgensen R."/>
            <person name="Joshi C."/>
            <person name="Kangasjarvi J."/>
            <person name="Karlsson J."/>
            <person name="Kelleher C."/>
            <person name="Kirkpatrick R."/>
            <person name="Kirst M."/>
            <person name="Kohler A."/>
            <person name="Kalluri U."/>
            <person name="Larimer F."/>
            <person name="Leebens-Mack J."/>
            <person name="Leple J."/>
            <person name="Locascio P."/>
            <person name="Lou Y."/>
            <person name="Lucas S."/>
            <person name="Martin F."/>
            <person name="Montanini B."/>
            <person name="Napoli C."/>
            <person name="Nelson D."/>
            <person name="Nelson C."/>
            <person name="Nieminen K."/>
            <person name="Nilsson O."/>
            <person name="Pereda V."/>
            <person name="Peter G."/>
            <person name="Philippe R."/>
            <person name="Pilate G."/>
            <person name="Poliakov A."/>
            <person name="Razumovskaya J."/>
            <person name="Richardson P."/>
            <person name="Rinaldi C."/>
            <person name="Ritland K."/>
            <person name="Rouze P."/>
            <person name="Ryaboy D."/>
            <person name="Schmutz J."/>
            <person name="Schrader J."/>
            <person name="Segerman B."/>
            <person name="Shin H."/>
            <person name="Siddiqui A."/>
            <person name="Sterky F."/>
            <person name="Terry A."/>
            <person name="Tsai C."/>
            <person name="Uberbacher E."/>
            <person name="Unneberg P."/>
            <person name="Vahala J."/>
            <person name="Wall K."/>
            <person name="Wessler S."/>
            <person name="Yang G."/>
            <person name="Yin T."/>
            <person name="Douglas C."/>
            <person name="Marra M."/>
            <person name="Sandberg G."/>
            <person name="Van De Peer Y."/>
            <person name="Rokhsar D."/>
        </authorList>
    </citation>
    <scope>NUCLEOTIDE SEQUENCE</scope>
    <source>
        <strain evidence="4">Nisqually-1</strain>
    </source>
</reference>
<dbReference type="InParanoid" id="A9PFC1"/>
<evidence type="ECO:0000313" key="5">
    <source>
        <dbReference type="Proteomes" id="UP000006729"/>
    </source>
</evidence>
<dbReference type="SMART" id="SM00320">
    <property type="entry name" value="WD40"/>
    <property type="match status" value="4"/>
</dbReference>
<dbReference type="InterPro" id="IPR045139">
    <property type="entry name" value="Aladin"/>
</dbReference>
<dbReference type="AlphaFoldDB" id="A9PFC1"/>
<dbReference type="Pfam" id="PF25460">
    <property type="entry name" value="Beta-prop_Aladin"/>
    <property type="match status" value="1"/>
</dbReference>
<evidence type="ECO:0000259" key="2">
    <source>
        <dbReference type="Pfam" id="PF25460"/>
    </source>
</evidence>
<dbReference type="FunCoup" id="A9PFC1">
    <property type="interactions" value="4566"/>
</dbReference>
<dbReference type="EMBL" id="CM009305">
    <property type="protein sequence ID" value="PNS97577.1"/>
    <property type="molecule type" value="Genomic_DNA"/>
</dbReference>
<dbReference type="ExpressionAtlas" id="A9PFC1">
    <property type="expression patterns" value="baseline and differential"/>
</dbReference>
<keyword evidence="5" id="KW-1185">Reference proteome</keyword>
<dbReference type="Proteomes" id="UP000006729">
    <property type="component" value="Chromosome 16"/>
</dbReference>
<evidence type="ECO:0000256" key="1">
    <source>
        <dbReference type="SAM" id="MobiDB-lite"/>
    </source>
</evidence>
<name>A9PFC1_POPTR</name>
<reference evidence="4 5" key="1">
    <citation type="journal article" date="2006" name="Science">
        <title>The genome of black cottonwood, Populus trichocarpa (Torr. &amp; Gray).</title>
        <authorList>
            <person name="Tuskan G.A."/>
            <person name="Difazio S."/>
            <person name="Jansson S."/>
            <person name="Bohlmann J."/>
            <person name="Grigoriev I."/>
            <person name="Hellsten U."/>
            <person name="Putnam N."/>
            <person name="Ralph S."/>
            <person name="Rombauts S."/>
            <person name="Salamov A."/>
            <person name="Schein J."/>
            <person name="Sterck L."/>
            <person name="Aerts A."/>
            <person name="Bhalerao R.R."/>
            <person name="Bhalerao R.P."/>
            <person name="Blaudez D."/>
            <person name="Boerjan W."/>
            <person name="Brun A."/>
            <person name="Brunner A."/>
            <person name="Busov V."/>
            <person name="Campbell M."/>
            <person name="Carlson J."/>
            <person name="Chalot M."/>
            <person name="Chapman J."/>
            <person name="Chen G.L."/>
            <person name="Cooper D."/>
            <person name="Coutinho P.M."/>
            <person name="Couturier J."/>
            <person name="Covert S."/>
            <person name="Cronk Q."/>
            <person name="Cunningham R."/>
            <person name="Davis J."/>
            <person name="Degroeve S."/>
            <person name="Dejardin A."/>
            <person name="Depamphilis C."/>
            <person name="Detter J."/>
            <person name="Dirks B."/>
            <person name="Dubchak I."/>
            <person name="Duplessis S."/>
            <person name="Ehlting J."/>
            <person name="Ellis B."/>
            <person name="Gendler K."/>
            <person name="Goodstein D."/>
            <person name="Gribskov M."/>
            <person name="Grimwood J."/>
            <person name="Groover A."/>
            <person name="Gunter L."/>
            <person name="Hamberger B."/>
            <person name="Heinze B."/>
            <person name="Helariutta Y."/>
            <person name="Henrissat B."/>
            <person name="Holligan D."/>
            <person name="Holt R."/>
            <person name="Huang W."/>
            <person name="Islam-Faridi N."/>
            <person name="Jones S."/>
            <person name="Jones-Rhoades M."/>
            <person name="Jorgensen R."/>
            <person name="Joshi C."/>
            <person name="Kangasjarvi J."/>
            <person name="Karlsson J."/>
            <person name="Kelleher C."/>
            <person name="Kirkpatrick R."/>
            <person name="Kirst M."/>
            <person name="Kohler A."/>
            <person name="Kalluri U."/>
            <person name="Larimer F."/>
            <person name="Leebens-Mack J."/>
            <person name="Leple J.C."/>
            <person name="Locascio P."/>
            <person name="Lou Y."/>
            <person name="Lucas S."/>
            <person name="Martin F."/>
            <person name="Montanini B."/>
            <person name="Napoli C."/>
            <person name="Nelson D.R."/>
            <person name="Nelson C."/>
            <person name="Nieminen K."/>
            <person name="Nilsson O."/>
            <person name="Pereda V."/>
            <person name="Peter G."/>
            <person name="Philippe R."/>
            <person name="Pilate G."/>
            <person name="Poliakov A."/>
            <person name="Razumovskaya J."/>
            <person name="Richardson P."/>
            <person name="Rinaldi C."/>
            <person name="Ritland K."/>
            <person name="Rouze P."/>
            <person name="Ryaboy D."/>
            <person name="Schmutz J."/>
            <person name="Schrader J."/>
            <person name="Segerman B."/>
            <person name="Shin H."/>
            <person name="Siddiqui A."/>
            <person name="Sterky F."/>
            <person name="Terry A."/>
            <person name="Tsai C.J."/>
            <person name="Uberbacher E."/>
            <person name="Unneberg P."/>
            <person name="Vahala J."/>
            <person name="Wall K."/>
            <person name="Wessler S."/>
            <person name="Yang G."/>
            <person name="Yin T."/>
            <person name="Douglas C."/>
            <person name="Marra M."/>
            <person name="Sandberg G."/>
            <person name="Van de Peer Y."/>
            <person name="Rokhsar D."/>
        </authorList>
    </citation>
    <scope>NUCLEOTIDE SEQUENCE [LARGE SCALE GENOMIC DNA]</scope>
    <source>
        <strain evidence="5">cv. Nisqually</strain>
        <strain evidence="4">Nisqually-1</strain>
    </source>
</reference>
<dbReference type="PANTHER" id="PTHR14494:SF0">
    <property type="entry name" value="ALADIN"/>
    <property type="match status" value="1"/>
</dbReference>
<dbReference type="InterPro" id="IPR015943">
    <property type="entry name" value="WD40/YVTN_repeat-like_dom_sf"/>
</dbReference>
<dbReference type="GO" id="GO:0006913">
    <property type="term" value="P:nucleocytoplasmic transport"/>
    <property type="evidence" value="ECO:0000318"/>
    <property type="project" value="GO_Central"/>
</dbReference>